<dbReference type="AlphaFoldDB" id="A0A1R3KA32"/>
<sequence>MRKATKLEAKITSKVAESSAMLTQSESGMKNESRSYNSQKWKNKGKPKCGHCQGLGHLKEKCWILHPHLKPKKLKREWEKPSAHTAVTNDKSSVQIANDDSQISIRHLAQLLNQPKNATTINNSAETAVRIFNFGIVE</sequence>
<feature type="compositionally biased region" description="Polar residues" evidence="1">
    <location>
        <begin position="85"/>
        <end position="94"/>
    </location>
</feature>
<name>A0A1R3KA32_9ROSI</name>
<reference evidence="3" key="1">
    <citation type="submission" date="2013-09" db="EMBL/GenBank/DDBJ databases">
        <title>Corchorus olitorius genome sequencing.</title>
        <authorList>
            <person name="Alam M."/>
            <person name="Haque M.S."/>
            <person name="Islam M.S."/>
            <person name="Emdad E.M."/>
            <person name="Islam M.M."/>
            <person name="Ahmed B."/>
            <person name="Halim A."/>
            <person name="Hossen Q.M.M."/>
            <person name="Hossain M.Z."/>
            <person name="Ahmed R."/>
            <person name="Khan M.M."/>
            <person name="Islam R."/>
            <person name="Rashid M.M."/>
            <person name="Khan S.A."/>
            <person name="Rahman M.S."/>
            <person name="Alam M."/>
            <person name="Yahiya A.S."/>
            <person name="Khan M.S."/>
            <person name="Azam M.S."/>
            <person name="Haque T."/>
            <person name="Lashkar M.Z.H."/>
            <person name="Akhand A.I."/>
            <person name="Morshed G."/>
            <person name="Roy S."/>
            <person name="Uddin K.S."/>
            <person name="Rabeya T."/>
            <person name="Hossain A.S."/>
            <person name="Chowdhury A."/>
            <person name="Snigdha A.R."/>
            <person name="Mortoza M.S."/>
            <person name="Matin S.A."/>
            <person name="Hoque S.M.E."/>
            <person name="Islam M.K."/>
            <person name="Roy D.K."/>
            <person name="Haider R."/>
            <person name="Moosa M.M."/>
            <person name="Elias S.M."/>
            <person name="Hasan A.M."/>
            <person name="Jahan S."/>
            <person name="Shafiuddin M."/>
            <person name="Mahmood N."/>
            <person name="Shommy N.S."/>
        </authorList>
    </citation>
    <scope>NUCLEOTIDE SEQUENCE [LARGE SCALE GENOMIC DNA]</scope>
    <source>
        <strain evidence="3">cv. O-4</strain>
    </source>
</reference>
<feature type="compositionally biased region" description="Polar residues" evidence="1">
    <location>
        <begin position="20"/>
        <end position="40"/>
    </location>
</feature>
<evidence type="ECO:0000313" key="2">
    <source>
        <dbReference type="EMBL" id="OMP03942.1"/>
    </source>
</evidence>
<keyword evidence="3" id="KW-1185">Reference proteome</keyword>
<evidence type="ECO:0000256" key="1">
    <source>
        <dbReference type="SAM" id="MobiDB-lite"/>
    </source>
</evidence>
<gene>
    <name evidence="2" type="ORF">COLO4_10087</name>
</gene>
<comment type="caution">
    <text evidence="2">The sequence shown here is derived from an EMBL/GenBank/DDBJ whole genome shotgun (WGS) entry which is preliminary data.</text>
</comment>
<accession>A0A1R3KA32</accession>
<evidence type="ECO:0000313" key="3">
    <source>
        <dbReference type="Proteomes" id="UP000187203"/>
    </source>
</evidence>
<feature type="region of interest" description="Disordered" evidence="1">
    <location>
        <begin position="17"/>
        <end position="47"/>
    </location>
</feature>
<dbReference type="Proteomes" id="UP000187203">
    <property type="component" value="Unassembled WGS sequence"/>
</dbReference>
<feature type="region of interest" description="Disordered" evidence="1">
    <location>
        <begin position="74"/>
        <end position="94"/>
    </location>
</feature>
<organism evidence="2 3">
    <name type="scientific">Corchorus olitorius</name>
    <dbReference type="NCBI Taxonomy" id="93759"/>
    <lineage>
        <taxon>Eukaryota</taxon>
        <taxon>Viridiplantae</taxon>
        <taxon>Streptophyta</taxon>
        <taxon>Embryophyta</taxon>
        <taxon>Tracheophyta</taxon>
        <taxon>Spermatophyta</taxon>
        <taxon>Magnoliopsida</taxon>
        <taxon>eudicotyledons</taxon>
        <taxon>Gunneridae</taxon>
        <taxon>Pentapetalae</taxon>
        <taxon>rosids</taxon>
        <taxon>malvids</taxon>
        <taxon>Malvales</taxon>
        <taxon>Malvaceae</taxon>
        <taxon>Grewioideae</taxon>
        <taxon>Apeibeae</taxon>
        <taxon>Corchorus</taxon>
    </lineage>
</organism>
<proteinExistence type="predicted"/>
<dbReference type="EMBL" id="AWUE01014363">
    <property type="protein sequence ID" value="OMP03942.1"/>
    <property type="molecule type" value="Genomic_DNA"/>
</dbReference>
<protein>
    <submittedName>
        <fullName evidence="2">Uncharacterized protein</fullName>
    </submittedName>
</protein>